<dbReference type="Proteomes" id="UP000076962">
    <property type="component" value="Unassembled WGS sequence"/>
</dbReference>
<dbReference type="InterPro" id="IPR027039">
    <property type="entry name" value="Crtac1"/>
</dbReference>
<sequence>MQKGHGISFGDIDHDGDQDIYAVMGGAFTGDVFPNVLFENPGHGNHWITLELKGVQSNRSAIGTRIKISVETPNGDRNIYATVSSGGSFGANSLLQEIGLGQATAIRAIEITWPASGQVQIFKDVKMDHFIRISEDSSELTVLDFSPFELSTRSK</sequence>
<dbReference type="AlphaFoldDB" id="A0A176RUK0"/>
<name>A0A176RUK0_9GAMM</name>
<accession>A0A176RUK0</accession>
<comment type="caution">
    <text evidence="2">The sequence shown here is derived from an EMBL/GenBank/DDBJ whole genome shotgun (WGS) entry which is preliminary data.</text>
</comment>
<proteinExistence type="predicted"/>
<evidence type="ECO:0000259" key="1">
    <source>
        <dbReference type="Pfam" id="PF07593"/>
    </source>
</evidence>
<dbReference type="PANTHER" id="PTHR16026:SF0">
    <property type="entry name" value="CARTILAGE ACIDIC PROTEIN 1"/>
    <property type="match status" value="1"/>
</dbReference>
<feature type="domain" description="ASPIC/UnbV" evidence="1">
    <location>
        <begin position="61"/>
        <end position="130"/>
    </location>
</feature>
<keyword evidence="3" id="KW-1185">Reference proteome</keyword>
<protein>
    <submittedName>
        <fullName evidence="2">ASPIC/UnbV domain-containing protein</fullName>
    </submittedName>
</protein>
<organism evidence="2 3">
    <name type="scientific">Candidatus Thiomargarita nelsonii</name>
    <dbReference type="NCBI Taxonomy" id="1003181"/>
    <lineage>
        <taxon>Bacteria</taxon>
        <taxon>Pseudomonadati</taxon>
        <taxon>Pseudomonadota</taxon>
        <taxon>Gammaproteobacteria</taxon>
        <taxon>Thiotrichales</taxon>
        <taxon>Thiotrichaceae</taxon>
        <taxon>Thiomargarita</taxon>
    </lineage>
</organism>
<dbReference type="EMBL" id="LUTY01002810">
    <property type="protein sequence ID" value="OAD19411.1"/>
    <property type="molecule type" value="Genomic_DNA"/>
</dbReference>
<dbReference type="Pfam" id="PF07593">
    <property type="entry name" value="UnbV_ASPIC"/>
    <property type="match status" value="1"/>
</dbReference>
<dbReference type="PANTHER" id="PTHR16026">
    <property type="entry name" value="CARTILAGE ACIDIC PROTEIN 1"/>
    <property type="match status" value="1"/>
</dbReference>
<evidence type="ECO:0000313" key="3">
    <source>
        <dbReference type="Proteomes" id="UP000076962"/>
    </source>
</evidence>
<dbReference type="InterPro" id="IPR011519">
    <property type="entry name" value="UnbV_ASPIC"/>
</dbReference>
<dbReference type="SUPFAM" id="SSF69318">
    <property type="entry name" value="Integrin alpha N-terminal domain"/>
    <property type="match status" value="1"/>
</dbReference>
<gene>
    <name evidence="2" type="ORF">THIOM_004956</name>
</gene>
<reference evidence="2 3" key="1">
    <citation type="submission" date="2016-05" db="EMBL/GenBank/DDBJ databases">
        <title>Single-cell genome of chain-forming Candidatus Thiomargarita nelsonii and comparison to other large sulfur-oxidizing bacteria.</title>
        <authorList>
            <person name="Winkel M."/>
            <person name="Salman V."/>
            <person name="Woyke T."/>
            <person name="Schulz-Vogt H."/>
            <person name="Richter M."/>
            <person name="Flood B."/>
            <person name="Bailey J."/>
            <person name="Amann R."/>
            <person name="Mussmann M."/>
        </authorList>
    </citation>
    <scope>NUCLEOTIDE SEQUENCE [LARGE SCALE GENOMIC DNA]</scope>
    <source>
        <strain evidence="2 3">THI036</strain>
    </source>
</reference>
<evidence type="ECO:0000313" key="2">
    <source>
        <dbReference type="EMBL" id="OAD19411.1"/>
    </source>
</evidence>
<dbReference type="InterPro" id="IPR028994">
    <property type="entry name" value="Integrin_alpha_N"/>
</dbReference>